<protein>
    <submittedName>
        <fullName evidence="1">Uncharacterized protein</fullName>
    </submittedName>
</protein>
<dbReference type="RefSeq" id="WP_172512069.1">
    <property type="nucleotide sequence ID" value="NZ_CP032549.1"/>
</dbReference>
<dbReference type="EMBL" id="CP032549">
    <property type="protein sequence ID" value="QIV87404.1"/>
    <property type="molecule type" value="Genomic_DNA"/>
</dbReference>
<proteinExistence type="predicted"/>
<keyword evidence="2" id="KW-1185">Reference proteome</keyword>
<dbReference type="AlphaFoldDB" id="A0A6H0SJA6"/>
<organism evidence="1 2">
    <name type="scientific">Glutamicibacter mishrai</name>
    <dbReference type="NCBI Taxonomy" id="1775880"/>
    <lineage>
        <taxon>Bacteria</taxon>
        <taxon>Bacillati</taxon>
        <taxon>Actinomycetota</taxon>
        <taxon>Actinomycetes</taxon>
        <taxon>Micrococcales</taxon>
        <taxon>Micrococcaceae</taxon>
        <taxon>Glutamicibacter</taxon>
    </lineage>
</organism>
<evidence type="ECO:0000313" key="1">
    <source>
        <dbReference type="EMBL" id="QIV87404.1"/>
    </source>
</evidence>
<evidence type="ECO:0000313" key="2">
    <source>
        <dbReference type="Proteomes" id="UP000502331"/>
    </source>
</evidence>
<accession>A0A6H0SJA6</accession>
<gene>
    <name evidence="1" type="ORF">D3791_09880</name>
</gene>
<dbReference type="Proteomes" id="UP000502331">
    <property type="component" value="Chromosome"/>
</dbReference>
<reference evidence="1 2" key="1">
    <citation type="submission" date="2018-09" db="EMBL/GenBank/DDBJ databases">
        <title>Glutamicibacter mishrai S5-52T (LMG 29155T = KCTC 39846T).</title>
        <authorList>
            <person name="Das S.K."/>
        </authorList>
    </citation>
    <scope>NUCLEOTIDE SEQUENCE [LARGE SCALE GENOMIC DNA]</scope>
    <source>
        <strain evidence="1 2">S5-52</strain>
    </source>
</reference>
<name>A0A6H0SJA6_9MICC</name>
<sequence length="183" mass="20130">MGIKSSNTSAIANATSVPWPTWSTQLDEAKAGEMTHKEIAELAYSLMPQAVENPGWWAQSVAVAYEQQIGRRLPGQAQDGTFQGSVSTTVAADLDTALARWEEQVDGMDVFNGQTLAEPARSSGSERWRYWRASFSDGTKAQVDIGLKGDKSSVAINITKAETPDQVSEWKSFWRQILAEFKQ</sequence>